<dbReference type="EMBL" id="LUGG01000009">
    <property type="protein sequence ID" value="OBZ72025.1"/>
    <property type="molecule type" value="Genomic_DNA"/>
</dbReference>
<organism evidence="1 2">
    <name type="scientific">Grifola frondosa</name>
    <name type="common">Maitake</name>
    <name type="synonym">Polyporus frondosus</name>
    <dbReference type="NCBI Taxonomy" id="5627"/>
    <lineage>
        <taxon>Eukaryota</taxon>
        <taxon>Fungi</taxon>
        <taxon>Dikarya</taxon>
        <taxon>Basidiomycota</taxon>
        <taxon>Agaricomycotina</taxon>
        <taxon>Agaricomycetes</taxon>
        <taxon>Polyporales</taxon>
        <taxon>Grifolaceae</taxon>
        <taxon>Grifola</taxon>
    </lineage>
</organism>
<proteinExistence type="predicted"/>
<dbReference type="InterPro" id="IPR038340">
    <property type="entry name" value="MRP-L47_sf"/>
</dbReference>
<sequence>MSPQKYDFDLENNFPAVQKWHTVILSQPAVKKVFAMKEAFAAAASQHHPCSSKTCIENADNFDSNWSSVSVMLEIGLHLCSNKFRAFQCRKIMARIKYVINERRRAYEGATKIFAEKRKNKPAADA</sequence>
<dbReference type="Gene3D" id="6.10.330.20">
    <property type="match status" value="1"/>
</dbReference>
<evidence type="ECO:0000313" key="1">
    <source>
        <dbReference type="EMBL" id="OBZ72025.1"/>
    </source>
</evidence>
<name>A0A1C7M509_GRIFR</name>
<reference evidence="1 2" key="1">
    <citation type="submission" date="2016-03" db="EMBL/GenBank/DDBJ databases">
        <title>Whole genome sequencing of Grifola frondosa 9006-11.</title>
        <authorList>
            <person name="Min B."/>
            <person name="Park H."/>
            <person name="Kim J.-G."/>
            <person name="Cho H."/>
            <person name="Oh Y.-L."/>
            <person name="Kong W.-S."/>
            <person name="Choi I.-G."/>
        </authorList>
    </citation>
    <scope>NUCLEOTIDE SEQUENCE [LARGE SCALE GENOMIC DNA]</scope>
    <source>
        <strain evidence="1 2">9006-11</strain>
    </source>
</reference>
<gene>
    <name evidence="1" type="ORF">A0H81_07370</name>
</gene>
<comment type="caution">
    <text evidence="1">The sequence shown here is derived from an EMBL/GenBank/DDBJ whole genome shotgun (WGS) entry which is preliminary data.</text>
</comment>
<dbReference type="AlphaFoldDB" id="A0A1C7M509"/>
<accession>A0A1C7M509</accession>
<keyword evidence="2" id="KW-1185">Reference proteome</keyword>
<evidence type="ECO:0000313" key="2">
    <source>
        <dbReference type="Proteomes" id="UP000092993"/>
    </source>
</evidence>
<dbReference type="Proteomes" id="UP000092993">
    <property type="component" value="Unassembled WGS sequence"/>
</dbReference>
<protein>
    <submittedName>
        <fullName evidence="1">Uncharacterized protein</fullName>
    </submittedName>
</protein>